<feature type="region of interest" description="Disordered" evidence="1">
    <location>
        <begin position="262"/>
        <end position="347"/>
    </location>
</feature>
<proteinExistence type="predicted"/>
<dbReference type="Gene3D" id="2.60.40.10">
    <property type="entry name" value="Immunoglobulins"/>
    <property type="match status" value="1"/>
</dbReference>
<keyword evidence="5" id="KW-1185">Reference proteome</keyword>
<feature type="region of interest" description="Disordered" evidence="1">
    <location>
        <begin position="478"/>
        <end position="542"/>
    </location>
</feature>
<reference evidence="4 5" key="1">
    <citation type="journal article" date="2023" name="Sci. Data">
        <title>Genome assembly of the Korean intertidal mud-creeper Batillaria attramentaria.</title>
        <authorList>
            <person name="Patra A.K."/>
            <person name="Ho P.T."/>
            <person name="Jun S."/>
            <person name="Lee S.J."/>
            <person name="Kim Y."/>
            <person name="Won Y.J."/>
        </authorList>
    </citation>
    <scope>NUCLEOTIDE SEQUENCE [LARGE SCALE GENOMIC DNA]</scope>
    <source>
        <strain evidence="4">Wonlab-2016</strain>
    </source>
</reference>
<comment type="caution">
    <text evidence="4">The sequence shown here is derived from an EMBL/GenBank/DDBJ whole genome shotgun (WGS) entry which is preliminary data.</text>
</comment>
<dbReference type="PROSITE" id="PS50835">
    <property type="entry name" value="IG_LIKE"/>
    <property type="match status" value="1"/>
</dbReference>
<evidence type="ECO:0000256" key="2">
    <source>
        <dbReference type="SAM" id="Phobius"/>
    </source>
</evidence>
<dbReference type="InterPro" id="IPR007110">
    <property type="entry name" value="Ig-like_dom"/>
</dbReference>
<dbReference type="SUPFAM" id="SSF48726">
    <property type="entry name" value="Immunoglobulin"/>
    <property type="match status" value="1"/>
</dbReference>
<feature type="compositionally biased region" description="Basic and acidic residues" evidence="1">
    <location>
        <begin position="262"/>
        <end position="271"/>
    </location>
</feature>
<keyword evidence="2" id="KW-0472">Membrane</keyword>
<dbReference type="EMBL" id="JACVVK020000058">
    <property type="protein sequence ID" value="KAK7497430.1"/>
    <property type="molecule type" value="Genomic_DNA"/>
</dbReference>
<keyword evidence="2" id="KW-0812">Transmembrane</keyword>
<feature type="region of interest" description="Disordered" evidence="1">
    <location>
        <begin position="421"/>
        <end position="462"/>
    </location>
</feature>
<evidence type="ECO:0000256" key="1">
    <source>
        <dbReference type="SAM" id="MobiDB-lite"/>
    </source>
</evidence>
<organism evidence="4 5">
    <name type="scientific">Batillaria attramentaria</name>
    <dbReference type="NCBI Taxonomy" id="370345"/>
    <lineage>
        <taxon>Eukaryota</taxon>
        <taxon>Metazoa</taxon>
        <taxon>Spiralia</taxon>
        <taxon>Lophotrochozoa</taxon>
        <taxon>Mollusca</taxon>
        <taxon>Gastropoda</taxon>
        <taxon>Caenogastropoda</taxon>
        <taxon>Sorbeoconcha</taxon>
        <taxon>Cerithioidea</taxon>
        <taxon>Batillariidae</taxon>
        <taxon>Batillaria</taxon>
    </lineage>
</organism>
<gene>
    <name evidence="4" type="ORF">BaRGS_00011272</name>
</gene>
<feature type="compositionally biased region" description="Polar residues" evidence="1">
    <location>
        <begin position="302"/>
        <end position="320"/>
    </location>
</feature>
<feature type="compositionally biased region" description="Polar residues" evidence="1">
    <location>
        <begin position="273"/>
        <end position="285"/>
    </location>
</feature>
<feature type="transmembrane region" description="Helical" evidence="2">
    <location>
        <begin position="232"/>
        <end position="256"/>
    </location>
</feature>
<name>A0ABD0LDG6_9CAEN</name>
<dbReference type="CDD" id="cd00096">
    <property type="entry name" value="Ig"/>
    <property type="match status" value="1"/>
</dbReference>
<feature type="non-terminal residue" evidence="4">
    <location>
        <position position="1"/>
    </location>
</feature>
<protein>
    <recommendedName>
        <fullName evidence="3">Ig-like domain-containing protein</fullName>
    </recommendedName>
</protein>
<evidence type="ECO:0000313" key="4">
    <source>
        <dbReference type="EMBL" id="KAK7497430.1"/>
    </source>
</evidence>
<dbReference type="InterPro" id="IPR036179">
    <property type="entry name" value="Ig-like_dom_sf"/>
</dbReference>
<dbReference type="Proteomes" id="UP001519460">
    <property type="component" value="Unassembled WGS sequence"/>
</dbReference>
<accession>A0ABD0LDG6</accession>
<keyword evidence="2" id="KW-1133">Transmembrane helix</keyword>
<dbReference type="InterPro" id="IPR013783">
    <property type="entry name" value="Ig-like_fold"/>
</dbReference>
<feature type="domain" description="Ig-like" evidence="3">
    <location>
        <begin position="1"/>
        <end position="100"/>
    </location>
</feature>
<evidence type="ECO:0000259" key="3">
    <source>
        <dbReference type="PROSITE" id="PS50835"/>
    </source>
</evidence>
<evidence type="ECO:0000313" key="5">
    <source>
        <dbReference type="Proteomes" id="UP001519460"/>
    </source>
</evidence>
<dbReference type="AlphaFoldDB" id="A0ABD0LDG6"/>
<feature type="compositionally biased region" description="Basic and acidic residues" evidence="1">
    <location>
        <begin position="511"/>
        <end position="523"/>
    </location>
</feature>
<feature type="compositionally biased region" description="Polar residues" evidence="1">
    <location>
        <begin position="499"/>
        <end position="508"/>
    </location>
</feature>
<sequence>PAKVMTFALNGEHASLNVTESEQSNVTTHCDARGRPGPGLLLSRTSHDGTVNLTDTDHGNDSVTVNYLDHNITMANWTDMGNYTCLVWNGVGVKDSITLTLNVKSEPRPVTEEGRDRNTPLNMTDKGIQIDLRMYPEPDRFSYTHYESDSDYTGDDVSQKNMFTSHVTNSAPGRNFMTCNIAGTSVPKEYTGVYKVAISNEFGSIDYYFAVKEEIVSKDGGGVVQASTDTTIIIAVVVAMVVLIIPAVIIIVVLVIHRKGRGRDPSYERHRTQTSSANEYTSQPFPQIGSDADNDSGIGMNGRSSPSEMTNKTPDSTQAPRYSDGAGYASLNEFTPTKQQEGVLRKKSARTAAYEVTSITGGQVNIKQAAPQPNAYQEPWDTKKGEMTQAGAPGRPPITHNVGPKGDVYAMVSSAKNKTTITVGPQGAKHGKGDNTQGSPAKAQGQEDAATSRGPPLSMTPHPLDTSGYATLAQMAPDQGKQGDVTGSSGDAAAIVPPVQNTSSSGDGTDTYDHFQRDGHDPKTTSQGPDVQYSHIGSYGKV</sequence>